<protein>
    <recommendedName>
        <fullName evidence="4">DUF4876 domain-containing protein</fullName>
    </recommendedName>
</protein>
<accession>A0A7W9DX13</accession>
<keyword evidence="1" id="KW-0732">Signal</keyword>
<name>A0A7W9DX13_9SPHI</name>
<evidence type="ECO:0008006" key="4">
    <source>
        <dbReference type="Google" id="ProtNLM"/>
    </source>
</evidence>
<organism evidence="2 3">
    <name type="scientific">Pedobacter cryoconitis</name>
    <dbReference type="NCBI Taxonomy" id="188932"/>
    <lineage>
        <taxon>Bacteria</taxon>
        <taxon>Pseudomonadati</taxon>
        <taxon>Bacteroidota</taxon>
        <taxon>Sphingobacteriia</taxon>
        <taxon>Sphingobacteriales</taxon>
        <taxon>Sphingobacteriaceae</taxon>
        <taxon>Pedobacter</taxon>
    </lineage>
</organism>
<feature type="chain" id="PRO_5031222720" description="DUF4876 domain-containing protein" evidence="1">
    <location>
        <begin position="21"/>
        <end position="451"/>
    </location>
</feature>
<dbReference type="PROSITE" id="PS51257">
    <property type="entry name" value="PROKAR_LIPOPROTEIN"/>
    <property type="match status" value="1"/>
</dbReference>
<dbReference type="RefSeq" id="WP_183878263.1">
    <property type="nucleotide sequence ID" value="NZ_JACHCE010000001.1"/>
</dbReference>
<evidence type="ECO:0000313" key="3">
    <source>
        <dbReference type="Proteomes" id="UP000537204"/>
    </source>
</evidence>
<dbReference type="SUPFAM" id="SSF49478">
    <property type="entry name" value="Cna protein B-type domain"/>
    <property type="match status" value="1"/>
</dbReference>
<dbReference type="AlphaFoldDB" id="A0A7W9DX13"/>
<proteinExistence type="predicted"/>
<dbReference type="Proteomes" id="UP000537204">
    <property type="component" value="Unassembled WGS sequence"/>
</dbReference>
<evidence type="ECO:0000256" key="1">
    <source>
        <dbReference type="SAM" id="SignalP"/>
    </source>
</evidence>
<feature type="signal peptide" evidence="1">
    <location>
        <begin position="1"/>
        <end position="20"/>
    </location>
</feature>
<evidence type="ECO:0000313" key="2">
    <source>
        <dbReference type="EMBL" id="MBB5634446.1"/>
    </source>
</evidence>
<reference evidence="2 3" key="1">
    <citation type="submission" date="2020-08" db="EMBL/GenBank/DDBJ databases">
        <title>Genomic Encyclopedia of Type Strains, Phase IV (KMG-V): Genome sequencing to study the core and pangenomes of soil and plant-associated prokaryotes.</title>
        <authorList>
            <person name="Whitman W."/>
        </authorList>
    </citation>
    <scope>NUCLEOTIDE SEQUENCE [LARGE SCALE GENOMIC DNA]</scope>
    <source>
        <strain evidence="2 3">S3M1</strain>
    </source>
</reference>
<comment type="caution">
    <text evidence="2">The sequence shown here is derived from an EMBL/GenBank/DDBJ whole genome shotgun (WGS) entry which is preliminary data.</text>
</comment>
<dbReference type="InterPro" id="IPR032627">
    <property type="entry name" value="DUF4876"/>
</dbReference>
<dbReference type="EMBL" id="JACHCE010000001">
    <property type="protein sequence ID" value="MBB5634446.1"/>
    <property type="molecule type" value="Genomic_DNA"/>
</dbReference>
<gene>
    <name evidence="2" type="ORF">HDE68_000331</name>
</gene>
<dbReference type="Pfam" id="PF16215">
    <property type="entry name" value="DUF4876"/>
    <property type="match status" value="1"/>
</dbReference>
<sequence length="451" mass="48821">MKKNSYFLILIFLLTVAACKKDNTSGNSDVKPVTINVNLSYEAENTELGMPLEKTQVKITNLTTTQTYTAAAGADGSVEFKDVAPGNYDVSAVQTISAADYNLKAGTNLTEAVVFNGILSRQSIVQNSKLSMVLKTGRVGDLVIKQIYYSGSHVTNGAVFRDQFVEIYNNSNATLYADSLYFGQTVNVSSALNKVDFSKGYYLSGGQYDWTKSIGMSDSKANTDYVYMSSLFMIPGNGKQYPVLPGTSIIIAANAMNHKIPYIGADGKAIPIKDPSLTVDLSKADFEVYLGNQSDISPLASDLDNPSVPNLTVIDRGGNRDLVIDVLGRDGLVIFKSAVDPRIWRKFASPDVNQIIATTKTYYQVPVNVLIDGVGLNHTTVNNRVPKYMNDVVDAGETFTTKGSYSSQSVVRKTSKTVNGRVILKDTNNSSNDFGVLNMADASKSASSFIN</sequence>